<comment type="caution">
    <text evidence="2">The sequence shown here is derived from an EMBL/GenBank/DDBJ whole genome shotgun (WGS) entry which is preliminary data.</text>
</comment>
<dbReference type="AlphaFoldDB" id="A0A1S1MQG9"/>
<name>A0A1S1MQG9_9GAMM</name>
<keyword evidence="1" id="KW-1133">Transmembrane helix</keyword>
<organism evidence="2 3">
    <name type="scientific">Pseudoalteromonas amylolytica</name>
    <dbReference type="NCBI Taxonomy" id="1859457"/>
    <lineage>
        <taxon>Bacteria</taxon>
        <taxon>Pseudomonadati</taxon>
        <taxon>Pseudomonadota</taxon>
        <taxon>Gammaproteobacteria</taxon>
        <taxon>Alteromonadales</taxon>
        <taxon>Pseudoalteromonadaceae</taxon>
        <taxon>Pseudoalteromonas</taxon>
    </lineage>
</organism>
<keyword evidence="1" id="KW-0812">Transmembrane</keyword>
<feature type="transmembrane region" description="Helical" evidence="1">
    <location>
        <begin position="6"/>
        <end position="24"/>
    </location>
</feature>
<protein>
    <submittedName>
        <fullName evidence="2">Uncharacterized protein</fullName>
    </submittedName>
</protein>
<dbReference type="EMBL" id="MKJU01000031">
    <property type="protein sequence ID" value="OHU88394.1"/>
    <property type="molecule type" value="Genomic_DNA"/>
</dbReference>
<evidence type="ECO:0000256" key="1">
    <source>
        <dbReference type="SAM" id="Phobius"/>
    </source>
</evidence>
<gene>
    <name evidence="2" type="ORF">BET10_20195</name>
</gene>
<dbReference type="RefSeq" id="WP_070987147.1">
    <property type="nucleotide sequence ID" value="NZ_MKJU01000031.1"/>
</dbReference>
<reference evidence="2 3" key="1">
    <citation type="submission" date="2016-09" db="EMBL/GenBank/DDBJ databases">
        <title>Pseudoalteromonas amylolytica sp. nov., isolated from the surface seawater.</title>
        <authorList>
            <person name="Wu Y.-H."/>
            <person name="Cheng H."/>
            <person name="Jin X.-B."/>
            <person name="Wang C.-S."/>
            <person name="Xu X.-W."/>
        </authorList>
    </citation>
    <scope>NUCLEOTIDE SEQUENCE [LARGE SCALE GENOMIC DNA]</scope>
    <source>
        <strain evidence="2 3">JW1</strain>
    </source>
</reference>
<evidence type="ECO:0000313" key="2">
    <source>
        <dbReference type="EMBL" id="OHU88394.1"/>
    </source>
</evidence>
<dbReference type="OrthoDB" id="6291226at2"/>
<keyword evidence="3" id="KW-1185">Reference proteome</keyword>
<sequence length="127" mass="14607">MSKMILGLLVGGFVGIILGAWLGYTLNIGRDRRIEFNEAIEPIRKALMRGEYINEQDISILVAKLGRDSKAVLNTYRKVYQPKMNMSDAILRKDIYGRLTCTREEYEHAMKLKKDAMTSLLVKCKHR</sequence>
<evidence type="ECO:0000313" key="3">
    <source>
        <dbReference type="Proteomes" id="UP000179786"/>
    </source>
</evidence>
<keyword evidence="1" id="KW-0472">Membrane</keyword>
<proteinExistence type="predicted"/>
<dbReference type="Proteomes" id="UP000179786">
    <property type="component" value="Unassembled WGS sequence"/>
</dbReference>
<accession>A0A1S1MQG9</accession>